<feature type="compositionally biased region" description="Polar residues" evidence="1">
    <location>
        <begin position="602"/>
        <end position="613"/>
    </location>
</feature>
<feature type="compositionally biased region" description="Low complexity" evidence="1">
    <location>
        <begin position="527"/>
        <end position="537"/>
    </location>
</feature>
<feature type="region of interest" description="Disordered" evidence="1">
    <location>
        <begin position="300"/>
        <end position="424"/>
    </location>
</feature>
<protein>
    <submittedName>
        <fullName evidence="2">Uncharacterized protein</fullName>
    </submittedName>
</protein>
<evidence type="ECO:0000313" key="3">
    <source>
        <dbReference type="Proteomes" id="UP000199727"/>
    </source>
</evidence>
<feature type="compositionally biased region" description="Basic residues" evidence="1">
    <location>
        <begin position="314"/>
        <end position="329"/>
    </location>
</feature>
<feature type="compositionally biased region" description="Acidic residues" evidence="1">
    <location>
        <begin position="398"/>
        <end position="413"/>
    </location>
</feature>
<organism evidence="2 3">
    <name type="scientific">Cryptococcus neoformans Tu259-1</name>
    <dbReference type="NCBI Taxonomy" id="1230072"/>
    <lineage>
        <taxon>Eukaryota</taxon>
        <taxon>Fungi</taxon>
        <taxon>Dikarya</taxon>
        <taxon>Basidiomycota</taxon>
        <taxon>Agaricomycotina</taxon>
        <taxon>Tremellomycetes</taxon>
        <taxon>Tremellales</taxon>
        <taxon>Cryptococcaceae</taxon>
        <taxon>Cryptococcus</taxon>
        <taxon>Cryptococcus neoformans species complex</taxon>
    </lineage>
</organism>
<accession>A0A854QND7</accession>
<feature type="compositionally biased region" description="Basic and acidic residues" evidence="1">
    <location>
        <begin position="46"/>
        <end position="57"/>
    </location>
</feature>
<dbReference type="AlphaFoldDB" id="A0A854QND7"/>
<dbReference type="EMBL" id="AMKT01000003">
    <property type="protein sequence ID" value="OXG31155.1"/>
    <property type="molecule type" value="Genomic_DNA"/>
</dbReference>
<reference evidence="2 3" key="1">
    <citation type="submission" date="2017-06" db="EMBL/GenBank/DDBJ databases">
        <title>Global population genomics of the pathogenic fungus Cryptococcus neoformans var. grubii.</title>
        <authorList>
            <person name="Cuomo C."/>
            <person name="Litvintseva A."/>
            <person name="Chen Y."/>
            <person name="Young S."/>
            <person name="Zeng Q."/>
            <person name="Chapman S."/>
            <person name="Gujja S."/>
            <person name="Saif S."/>
            <person name="Birren B."/>
        </authorList>
    </citation>
    <scope>NUCLEOTIDE SEQUENCE [LARGE SCALE GENOMIC DNA]</scope>
    <source>
        <strain evidence="2 3">Tu259-1</strain>
    </source>
</reference>
<feature type="region of interest" description="Disordered" evidence="1">
    <location>
        <begin position="46"/>
        <end position="119"/>
    </location>
</feature>
<feature type="compositionally biased region" description="Basic and acidic residues" evidence="1">
    <location>
        <begin position="82"/>
        <end position="97"/>
    </location>
</feature>
<sequence length="635" mass="70244">MAATSIFSSSDTLHTIPLLPLATFLRSLTSAENIARLQDVLVQHRSPESWERVDERMISSGDLPPPGYTSKPEGYPSDESINDIKARNQNQDKKPDRDEGEDENEEPEGMEWDHDHDIIYPSPPKRYIQEIRMDLRTLHPRAIFALESWRRETLGMEQLVMESRGFAAGLGAGAGAENEVDHPYPGVSSSPKTVQLRSLDILFRGGRERSESTSTDETSSVEIEPIPIRAEAKSLMDGLSVSGSAKRSRVLKTYGSSKRLSFSLTPIHVTSSRLLLSPTPPEVENEKAEGRGNVIGERLEVVNASKHASEQRSVPKKRRRGRPRKKTGRPSRPVQTSAELGEEISATKSDGREEEETDKSYIEHNAEKGKERTRRGPSSRLLRSSMPTVFTSKAPDIFESEEELESFSSEDESEMKKQKRIYRRKEKGVNGGVWPKKRGRPRKRLLVLAPPPAEMSLQVNRPAKGTFANPIKMSISVPPVNNDPNTTTFASLKPKSTTDSRNASPTPSLFAATLPKINANSTLPLGSTSSTSSSSSTRPQWPKRKNAAGVLQAAEFQSDSELTELSEMSELEARPQSQSQWQSRFGPGPGSGSGIGSRHHPQSQSIFPTSASASKKHKNKFHFDGVLLPSFTRHV</sequence>
<gene>
    <name evidence="2" type="ORF">C361_00041</name>
</gene>
<comment type="caution">
    <text evidence="2">The sequence shown here is derived from an EMBL/GenBank/DDBJ whole genome shotgun (WGS) entry which is preliminary data.</text>
</comment>
<evidence type="ECO:0000313" key="2">
    <source>
        <dbReference type="EMBL" id="OXG31155.1"/>
    </source>
</evidence>
<feature type="compositionally biased region" description="Acidic residues" evidence="1">
    <location>
        <begin position="561"/>
        <end position="570"/>
    </location>
</feature>
<feature type="compositionally biased region" description="Low complexity" evidence="1">
    <location>
        <begin position="378"/>
        <end position="388"/>
    </location>
</feature>
<feature type="compositionally biased region" description="Acidic residues" evidence="1">
    <location>
        <begin position="98"/>
        <end position="110"/>
    </location>
</feature>
<name>A0A854QND7_CRYNE</name>
<feature type="compositionally biased region" description="Basic and acidic residues" evidence="1">
    <location>
        <begin position="358"/>
        <end position="370"/>
    </location>
</feature>
<dbReference type="OrthoDB" id="2594942at2759"/>
<proteinExistence type="predicted"/>
<dbReference type="Proteomes" id="UP000199727">
    <property type="component" value="Unassembled WGS sequence"/>
</dbReference>
<evidence type="ECO:0000256" key="1">
    <source>
        <dbReference type="SAM" id="MobiDB-lite"/>
    </source>
</evidence>
<feature type="compositionally biased region" description="Polar residues" evidence="1">
    <location>
        <begin position="482"/>
        <end position="507"/>
    </location>
</feature>
<feature type="region of interest" description="Disordered" evidence="1">
    <location>
        <begin position="473"/>
        <end position="619"/>
    </location>
</feature>